<evidence type="ECO:0000313" key="11">
    <source>
        <dbReference type="Proteomes" id="UP001586593"/>
    </source>
</evidence>
<accession>A0ABR3XIC1</accession>
<dbReference type="EMBL" id="JAZHXJ010000089">
    <property type="protein sequence ID" value="KAL1875695.1"/>
    <property type="molecule type" value="Genomic_DNA"/>
</dbReference>
<sequence>MAITVDMSWVFDYVGCIAVIGLLYFVLVGVWRLHLSPISHTPGPRLAAMTWAYEFYYDAVLGGKYTFKIIDLHRQYGPVVRINPDEVHVGDPDFYSVLYGAPDRRRQKWKIYTKQFCADESTLSTIDHDRHKLRRAAMEPYFSKLSVRRLQHVIEERVDALLDRFQRLQKESLNPRQPIDLKYPFSAFTNDVINEYAFARCDHLVEDPSFGKAITDNLLVQTRYGKWNRHIDVILKLVKILPESISRRVIPGMDNLLKTSRDMHAQIYKIKASGNTAKWKDGVDRATVFHELMASNTLPHFEKTLQRLTQEAQTIQRCGILTTSRVLTLATLHLLYRPSALRRLRLELIAAMPDPHVTVPLGELEQLPYLRAVVREALRLSAGTNERLTRVCPDEDLIYYDSASGKEYVIPAGAALSMTTYKTVMDPELFPDPGCFYPERWLEDGRVQRRQPPRQCHVLEKYLTVFGGGTRQCLGLDLAYAEIYLVIAKLFRVWGNGDEDDNERPLGEVGVIRLVETTPRGCQLASDSLTPFPYRVSDEIQVIFEAYD</sequence>
<dbReference type="PRINTS" id="PR00463">
    <property type="entry name" value="EP450I"/>
</dbReference>
<evidence type="ECO:0000256" key="1">
    <source>
        <dbReference type="ARBA" id="ARBA00001971"/>
    </source>
</evidence>
<keyword evidence="4 8" id="KW-0479">Metal-binding</keyword>
<evidence type="ECO:0000256" key="2">
    <source>
        <dbReference type="ARBA" id="ARBA00010617"/>
    </source>
</evidence>
<organism evidence="10 11">
    <name type="scientific">Phialemonium thermophilum</name>
    <dbReference type="NCBI Taxonomy" id="223376"/>
    <lineage>
        <taxon>Eukaryota</taxon>
        <taxon>Fungi</taxon>
        <taxon>Dikarya</taxon>
        <taxon>Ascomycota</taxon>
        <taxon>Pezizomycotina</taxon>
        <taxon>Sordariomycetes</taxon>
        <taxon>Sordariomycetidae</taxon>
        <taxon>Cephalothecales</taxon>
        <taxon>Cephalothecaceae</taxon>
        <taxon>Phialemonium</taxon>
    </lineage>
</organism>
<comment type="caution">
    <text evidence="10">The sequence shown here is derived from an EMBL/GenBank/DDBJ whole genome shotgun (WGS) entry which is preliminary data.</text>
</comment>
<evidence type="ECO:0000256" key="9">
    <source>
        <dbReference type="SAM" id="Phobius"/>
    </source>
</evidence>
<keyword evidence="5 8" id="KW-0560">Oxidoreductase</keyword>
<dbReference type="InterPro" id="IPR050121">
    <property type="entry name" value="Cytochrome_P450_monoxygenase"/>
</dbReference>
<dbReference type="CDD" id="cd11062">
    <property type="entry name" value="CYP58-like"/>
    <property type="match status" value="1"/>
</dbReference>
<evidence type="ECO:0000256" key="3">
    <source>
        <dbReference type="ARBA" id="ARBA00022617"/>
    </source>
</evidence>
<evidence type="ECO:0000256" key="7">
    <source>
        <dbReference type="ARBA" id="ARBA00023033"/>
    </source>
</evidence>
<keyword evidence="6 8" id="KW-0408">Iron</keyword>
<evidence type="ECO:0000313" key="10">
    <source>
        <dbReference type="EMBL" id="KAL1875695.1"/>
    </source>
</evidence>
<protein>
    <recommendedName>
        <fullName evidence="12">Cytochrome P450</fullName>
    </recommendedName>
</protein>
<evidence type="ECO:0000256" key="4">
    <source>
        <dbReference type="ARBA" id="ARBA00022723"/>
    </source>
</evidence>
<proteinExistence type="inferred from homology"/>
<evidence type="ECO:0008006" key="12">
    <source>
        <dbReference type="Google" id="ProtNLM"/>
    </source>
</evidence>
<dbReference type="Gene3D" id="1.10.630.10">
    <property type="entry name" value="Cytochrome P450"/>
    <property type="match status" value="1"/>
</dbReference>
<keyword evidence="11" id="KW-1185">Reference proteome</keyword>
<keyword evidence="3 8" id="KW-0349">Heme</keyword>
<dbReference type="InterPro" id="IPR002401">
    <property type="entry name" value="Cyt_P450_E_grp-I"/>
</dbReference>
<dbReference type="Proteomes" id="UP001586593">
    <property type="component" value="Unassembled WGS sequence"/>
</dbReference>
<dbReference type="Pfam" id="PF00067">
    <property type="entry name" value="p450"/>
    <property type="match status" value="1"/>
</dbReference>
<keyword evidence="9" id="KW-0472">Membrane</keyword>
<dbReference type="PRINTS" id="PR00385">
    <property type="entry name" value="P450"/>
</dbReference>
<dbReference type="InterPro" id="IPR001128">
    <property type="entry name" value="Cyt_P450"/>
</dbReference>
<feature type="transmembrane region" description="Helical" evidence="9">
    <location>
        <begin position="9"/>
        <end position="31"/>
    </location>
</feature>
<dbReference type="InterPro" id="IPR036396">
    <property type="entry name" value="Cyt_P450_sf"/>
</dbReference>
<dbReference type="PANTHER" id="PTHR24305">
    <property type="entry name" value="CYTOCHROME P450"/>
    <property type="match status" value="1"/>
</dbReference>
<reference evidence="10 11" key="1">
    <citation type="journal article" date="2024" name="Commun. Biol.">
        <title>Comparative genomic analysis of thermophilic fungi reveals convergent evolutionary adaptations and gene losses.</title>
        <authorList>
            <person name="Steindorff A.S."/>
            <person name="Aguilar-Pontes M.V."/>
            <person name="Robinson A.J."/>
            <person name="Andreopoulos B."/>
            <person name="LaButti K."/>
            <person name="Kuo A."/>
            <person name="Mondo S."/>
            <person name="Riley R."/>
            <person name="Otillar R."/>
            <person name="Haridas S."/>
            <person name="Lipzen A."/>
            <person name="Grimwood J."/>
            <person name="Schmutz J."/>
            <person name="Clum A."/>
            <person name="Reid I.D."/>
            <person name="Moisan M.C."/>
            <person name="Butler G."/>
            <person name="Nguyen T.T.M."/>
            <person name="Dewar K."/>
            <person name="Conant G."/>
            <person name="Drula E."/>
            <person name="Henrissat B."/>
            <person name="Hansel C."/>
            <person name="Singer S."/>
            <person name="Hutchinson M.I."/>
            <person name="de Vries R.P."/>
            <person name="Natvig D.O."/>
            <person name="Powell A.J."/>
            <person name="Tsang A."/>
            <person name="Grigoriev I.V."/>
        </authorList>
    </citation>
    <scope>NUCLEOTIDE SEQUENCE [LARGE SCALE GENOMIC DNA]</scope>
    <source>
        <strain evidence="10 11">ATCC 24622</strain>
    </source>
</reference>
<evidence type="ECO:0000256" key="5">
    <source>
        <dbReference type="ARBA" id="ARBA00023002"/>
    </source>
</evidence>
<evidence type="ECO:0000256" key="6">
    <source>
        <dbReference type="ARBA" id="ARBA00023004"/>
    </source>
</evidence>
<keyword evidence="7 8" id="KW-0503">Monooxygenase</keyword>
<dbReference type="PANTHER" id="PTHR24305:SF157">
    <property type="entry name" value="N-ACETYLTRYPTOPHAN 6-HYDROXYLASE IVOC-RELATED"/>
    <property type="match status" value="1"/>
</dbReference>
<dbReference type="PROSITE" id="PS00086">
    <property type="entry name" value="CYTOCHROME_P450"/>
    <property type="match status" value="1"/>
</dbReference>
<name>A0ABR3XIC1_9PEZI</name>
<keyword evidence="9" id="KW-1133">Transmembrane helix</keyword>
<comment type="similarity">
    <text evidence="2 8">Belongs to the cytochrome P450 family.</text>
</comment>
<comment type="cofactor">
    <cofactor evidence="1">
        <name>heme</name>
        <dbReference type="ChEBI" id="CHEBI:30413"/>
    </cofactor>
</comment>
<keyword evidence="9" id="KW-0812">Transmembrane</keyword>
<evidence type="ECO:0000256" key="8">
    <source>
        <dbReference type="RuleBase" id="RU000461"/>
    </source>
</evidence>
<dbReference type="InterPro" id="IPR017972">
    <property type="entry name" value="Cyt_P450_CS"/>
</dbReference>
<dbReference type="SUPFAM" id="SSF48264">
    <property type="entry name" value="Cytochrome P450"/>
    <property type="match status" value="1"/>
</dbReference>
<gene>
    <name evidence="10" type="ORF">VTK73DRAFT_9950</name>
</gene>